<gene>
    <name evidence="2" type="ORF">DXT76_19015</name>
</gene>
<evidence type="ECO:0000256" key="1">
    <source>
        <dbReference type="SAM" id="SignalP"/>
    </source>
</evidence>
<evidence type="ECO:0000313" key="2">
    <source>
        <dbReference type="EMBL" id="RDY67625.1"/>
    </source>
</evidence>
<reference evidence="2 3" key="1">
    <citation type="submission" date="2018-08" db="EMBL/GenBank/DDBJ databases">
        <title>Genome sequence of strict halophilic Halobacillus trueperi SS1 isolated from Lunsu, a salty water body of North West Himalayas.</title>
        <authorList>
            <person name="Gupta S."/>
            <person name="Sharma P."/>
            <person name="Dev K."/>
            <person name="Baumler D."/>
            <person name="Sourirajan A."/>
        </authorList>
    </citation>
    <scope>NUCLEOTIDE SEQUENCE [LARGE SCALE GENOMIC DNA]</scope>
    <source>
        <strain evidence="2 3">SS1</strain>
    </source>
</reference>
<feature type="signal peptide" evidence="1">
    <location>
        <begin position="1"/>
        <end position="27"/>
    </location>
</feature>
<dbReference type="NCBIfam" id="TIGR04450">
    <property type="entry name" value="Gpos_C8_like"/>
    <property type="match status" value="1"/>
</dbReference>
<dbReference type="RefSeq" id="WP_115895044.1">
    <property type="nucleotide sequence ID" value="NZ_QTLC01000073.1"/>
</dbReference>
<feature type="chain" id="PRO_5017556014" evidence="1">
    <location>
        <begin position="28"/>
        <end position="239"/>
    </location>
</feature>
<dbReference type="InterPro" id="IPR031032">
    <property type="entry name" value="Gpos_C8-like"/>
</dbReference>
<dbReference type="AlphaFoldDB" id="A0A3D8VEA0"/>
<evidence type="ECO:0000313" key="3">
    <source>
        <dbReference type="Proteomes" id="UP000257032"/>
    </source>
</evidence>
<accession>A0A3D8VEA0</accession>
<proteinExistence type="predicted"/>
<sequence length="239" mass="25697">MKKILVSMMAITLLAMPFANTATPVSAASTLSGDCEECQGANVDELIAQLEEDGTTTNMEPGESVVNELDHLVSEKDADYAMIFDQLEAEGYTKEEETSSYISFKNLKDDEKVYEHVGIVTEFYIKNENKLAQKAVWVDLANDEVIRYEFNKVDTTLAEDFQVQSLASYDVKQETSNTEGSGQFQTADFTFNGISFACGASGLLACTAATGGLAVFIPAAGVAASLACNAAFLVGCSFT</sequence>
<organism evidence="2 3">
    <name type="scientific">Halobacillus trueperi</name>
    <dbReference type="NCBI Taxonomy" id="156205"/>
    <lineage>
        <taxon>Bacteria</taxon>
        <taxon>Bacillati</taxon>
        <taxon>Bacillota</taxon>
        <taxon>Bacilli</taxon>
        <taxon>Bacillales</taxon>
        <taxon>Bacillaceae</taxon>
        <taxon>Halobacillus</taxon>
    </lineage>
</organism>
<dbReference type="Proteomes" id="UP000257032">
    <property type="component" value="Unassembled WGS sequence"/>
</dbReference>
<comment type="caution">
    <text evidence="2">The sequence shown here is derived from an EMBL/GenBank/DDBJ whole genome shotgun (WGS) entry which is preliminary data.</text>
</comment>
<protein>
    <submittedName>
        <fullName evidence="2">Uncharacterized protein</fullName>
    </submittedName>
</protein>
<dbReference type="EMBL" id="QTLC01000073">
    <property type="protein sequence ID" value="RDY67625.1"/>
    <property type="molecule type" value="Genomic_DNA"/>
</dbReference>
<keyword evidence="1" id="KW-0732">Signal</keyword>
<name>A0A3D8VEA0_9BACI</name>